<dbReference type="InterPro" id="IPR036942">
    <property type="entry name" value="Beta-barrel_TonB_sf"/>
</dbReference>
<sequence length="1127" mass="119535">MAVAPVISAQATGAPQASTPAPVQTAPSPGAQALPSPAESGGTIHGSIKAGEGAGAVPLPGVSVTATNTLTGKKYSTTTDITGHYSLTIPQRGRYVVRTDFAAFADNTKEALLNAASHDQTADFSLMLASRAARQEQTTESASTARQYLGGAQNLSLLNAARDLIQAGGAGGDSGVQLPSSAENSDFSSESVAVNGQNGTTNPFAGVDFGRMRDEAELNQSLNGGEGGAGGGQRGGGGGFGGGGLGGGRGGGGRGGLRGNFRNFKPNQPHGAFFWSGGNGALNAEDFAIRGQEFTQPGYATNQFGLTFMGAPYIPKLLTKDTRDILFLTLSGQRSSSPVDDYGTVPTAEERSGNFSDLKTQAGEGITIYAPSNLPAACLTSGVTPGQPFPNNTIPANCIATQASTLLGYVPNPNLPGSTQNYQRLSSQQDNTTKVGVRFIHNFGSSANGGPMMGMIRQALGQGNGALHQTLNVNYNYSHSASDNLNIFPDLGGKEQSHQYSLQLGYVIGKGRLTNNFTLGWNRTNSQTTNYFTNGTDIANEAGLSGLPSNPLLYGLPNLTLNQFTGFNEQQPNFSTGQTISFTETTSWIHGKHNVRFGGDFRRVHDDLLGNTNSTGTYVFSGLFTEAPGTSANAATGVATSGSSLADLLLGLPQETTLQAPYSKSYLRENVYDFYAQDDWRALPSLTLLYGLRYEYFSPYSENNNHLATIDVSNDFYAVDPSPVLPNGTGTYQGKYPQDLIYPERNNFSPRVGFAWRAARDTVVRGGYGINYAVGQYVKFVQDFAFQPPFADVQTNEVTNGANITLANGFPSPGTLGNYAVNRNYRLPYVQVWNLNVQRTIPWNIVLNFGYSGSKGTRLDVVDAPGRTATTSVSGVYYDYEDSVAFSNFNSLAVSARRRLSNGISLGATYTYSHSIDDASSVGGNGGSGLVVAQNWQNILAEESNSSFDIRNSLKGNFLYELPFGPDTHMITTGWLAKTLENLSLSGTFQLASGNPLTPSYAAATEDVARGSTGSLRPDRVSGQRIAGEGSLQNWFNRDAFTTPAATYGTASRFSIDSPGKVSVDMSASKTMRFADTKTFEIRATADNVFNTVQYSGVDTTVGSASYGQVTSAGSMRTFSFNARFRY</sequence>
<feature type="compositionally biased region" description="Polar residues" evidence="4">
    <location>
        <begin position="192"/>
        <end position="203"/>
    </location>
</feature>
<dbReference type="Gene3D" id="2.60.40.1120">
    <property type="entry name" value="Carboxypeptidase-like, regulatory domain"/>
    <property type="match status" value="1"/>
</dbReference>
<feature type="region of interest" description="Disordered" evidence="4">
    <location>
        <begin position="1"/>
        <end position="57"/>
    </location>
</feature>
<dbReference type="Pfam" id="PF25183">
    <property type="entry name" value="OMP_b-brl_4"/>
    <property type="match status" value="1"/>
</dbReference>
<feature type="domain" description="TonB-dependent transporter Oar-like beta-barrel" evidence="5">
    <location>
        <begin position="267"/>
        <end position="1118"/>
    </location>
</feature>
<feature type="compositionally biased region" description="Gly residues" evidence="4">
    <location>
        <begin position="224"/>
        <end position="258"/>
    </location>
</feature>
<dbReference type="InterPro" id="IPR008969">
    <property type="entry name" value="CarboxyPept-like_regulatory"/>
</dbReference>
<protein>
    <submittedName>
        <fullName evidence="6">TonB-dependent receptor</fullName>
    </submittedName>
</protein>
<reference evidence="6 7" key="1">
    <citation type="submission" date="2018-08" db="EMBL/GenBank/DDBJ databases">
        <title>Acidipila sp. 4G-K13, an acidobacterium isolated from forest soil.</title>
        <authorList>
            <person name="Gao Z.-H."/>
            <person name="Qiu L.-H."/>
        </authorList>
    </citation>
    <scope>NUCLEOTIDE SEQUENCE [LARGE SCALE GENOMIC DNA]</scope>
    <source>
        <strain evidence="6 7">4G-K13</strain>
    </source>
</reference>
<keyword evidence="6" id="KW-0675">Receptor</keyword>
<gene>
    <name evidence="6" type="ORF">D0Y96_13875</name>
</gene>
<feature type="region of interest" description="Disordered" evidence="4">
    <location>
        <begin position="220"/>
        <end position="259"/>
    </location>
</feature>
<dbReference type="Proteomes" id="UP000264702">
    <property type="component" value="Unassembled WGS sequence"/>
</dbReference>
<dbReference type="SUPFAM" id="SSF49464">
    <property type="entry name" value="Carboxypeptidase regulatory domain-like"/>
    <property type="match status" value="1"/>
</dbReference>
<dbReference type="InterPro" id="IPR057601">
    <property type="entry name" value="Oar-like_b-barrel"/>
</dbReference>
<evidence type="ECO:0000259" key="5">
    <source>
        <dbReference type="Pfam" id="PF25183"/>
    </source>
</evidence>
<dbReference type="OrthoDB" id="97893at2"/>
<dbReference type="AlphaFoldDB" id="A0A372INW5"/>
<dbReference type="GO" id="GO:0009279">
    <property type="term" value="C:cell outer membrane"/>
    <property type="evidence" value="ECO:0007669"/>
    <property type="project" value="UniProtKB-SubCell"/>
</dbReference>
<evidence type="ECO:0000256" key="4">
    <source>
        <dbReference type="SAM" id="MobiDB-lite"/>
    </source>
</evidence>
<organism evidence="6 7">
    <name type="scientific">Paracidobacterium acidisoli</name>
    <dbReference type="NCBI Taxonomy" id="2303751"/>
    <lineage>
        <taxon>Bacteria</taxon>
        <taxon>Pseudomonadati</taxon>
        <taxon>Acidobacteriota</taxon>
        <taxon>Terriglobia</taxon>
        <taxon>Terriglobales</taxon>
        <taxon>Acidobacteriaceae</taxon>
        <taxon>Paracidobacterium</taxon>
    </lineage>
</organism>
<accession>A0A372INW5</accession>
<dbReference type="Gene3D" id="2.40.170.20">
    <property type="entry name" value="TonB-dependent receptor, beta-barrel domain"/>
    <property type="match status" value="1"/>
</dbReference>
<feature type="compositionally biased region" description="Polar residues" evidence="4">
    <location>
        <begin position="9"/>
        <end position="27"/>
    </location>
</feature>
<evidence type="ECO:0000256" key="1">
    <source>
        <dbReference type="ARBA" id="ARBA00004442"/>
    </source>
</evidence>
<keyword evidence="7" id="KW-1185">Reference proteome</keyword>
<keyword evidence="2" id="KW-0472">Membrane</keyword>
<comment type="caution">
    <text evidence="6">The sequence shown here is derived from an EMBL/GenBank/DDBJ whole genome shotgun (WGS) entry which is preliminary data.</text>
</comment>
<evidence type="ECO:0000256" key="2">
    <source>
        <dbReference type="ARBA" id="ARBA00023136"/>
    </source>
</evidence>
<feature type="region of interest" description="Disordered" evidence="4">
    <location>
        <begin position="171"/>
        <end position="204"/>
    </location>
</feature>
<dbReference type="EMBL" id="QVQT01000004">
    <property type="protein sequence ID" value="RFU16574.1"/>
    <property type="molecule type" value="Genomic_DNA"/>
</dbReference>
<evidence type="ECO:0000256" key="3">
    <source>
        <dbReference type="ARBA" id="ARBA00023237"/>
    </source>
</evidence>
<evidence type="ECO:0000313" key="6">
    <source>
        <dbReference type="EMBL" id="RFU16574.1"/>
    </source>
</evidence>
<dbReference type="SUPFAM" id="SSF56935">
    <property type="entry name" value="Porins"/>
    <property type="match status" value="1"/>
</dbReference>
<name>A0A372INW5_9BACT</name>
<dbReference type="Pfam" id="PF13620">
    <property type="entry name" value="CarboxypepD_reg"/>
    <property type="match status" value="1"/>
</dbReference>
<keyword evidence="3" id="KW-0998">Cell outer membrane</keyword>
<proteinExistence type="predicted"/>
<feature type="compositionally biased region" description="Low complexity" evidence="4">
    <location>
        <begin position="180"/>
        <end position="191"/>
    </location>
</feature>
<evidence type="ECO:0000313" key="7">
    <source>
        <dbReference type="Proteomes" id="UP000264702"/>
    </source>
</evidence>
<comment type="subcellular location">
    <subcellularLocation>
        <location evidence="1">Cell outer membrane</location>
    </subcellularLocation>
</comment>